<dbReference type="CDD" id="cd00082">
    <property type="entry name" value="HisKA"/>
    <property type="match status" value="1"/>
</dbReference>
<evidence type="ECO:0000256" key="4">
    <source>
        <dbReference type="ARBA" id="ARBA00022553"/>
    </source>
</evidence>
<dbReference type="Pfam" id="PF00512">
    <property type="entry name" value="HisKA"/>
    <property type="match status" value="1"/>
</dbReference>
<evidence type="ECO:0000256" key="7">
    <source>
        <dbReference type="ARBA" id="ARBA00022741"/>
    </source>
</evidence>
<protein>
    <recommendedName>
        <fullName evidence="3">histidine kinase</fullName>
        <ecNumber evidence="3">2.7.13.3</ecNumber>
    </recommendedName>
</protein>
<dbReference type="PROSITE" id="PS50109">
    <property type="entry name" value="HIS_KIN"/>
    <property type="match status" value="1"/>
</dbReference>
<dbReference type="InterPro" id="IPR003661">
    <property type="entry name" value="HisK_dim/P_dom"/>
</dbReference>
<dbReference type="SUPFAM" id="SSF47384">
    <property type="entry name" value="Homodimeric domain of signal transducing histidine kinase"/>
    <property type="match status" value="1"/>
</dbReference>
<dbReference type="FunFam" id="3.30.565.10:FF:000006">
    <property type="entry name" value="Sensor histidine kinase WalK"/>
    <property type="match status" value="1"/>
</dbReference>
<dbReference type="CDD" id="cd00075">
    <property type="entry name" value="HATPase"/>
    <property type="match status" value="1"/>
</dbReference>
<dbReference type="SMART" id="SM00387">
    <property type="entry name" value="HATPase_c"/>
    <property type="match status" value="1"/>
</dbReference>
<dbReference type="PANTHER" id="PTHR45436:SF5">
    <property type="entry name" value="SENSOR HISTIDINE KINASE TRCS"/>
    <property type="match status" value="1"/>
</dbReference>
<keyword evidence="9" id="KW-0067">ATP-binding</keyword>
<dbReference type="RefSeq" id="WP_092984437.1">
    <property type="nucleotide sequence ID" value="NZ_FNFY01000003.1"/>
</dbReference>
<evidence type="ECO:0000256" key="13">
    <source>
        <dbReference type="SAM" id="Phobius"/>
    </source>
</evidence>
<dbReference type="PANTHER" id="PTHR45436">
    <property type="entry name" value="SENSOR HISTIDINE KINASE YKOH"/>
    <property type="match status" value="1"/>
</dbReference>
<dbReference type="InterPro" id="IPR036097">
    <property type="entry name" value="HisK_dim/P_sf"/>
</dbReference>
<keyword evidence="8 15" id="KW-0418">Kinase</keyword>
<evidence type="ECO:0000256" key="5">
    <source>
        <dbReference type="ARBA" id="ARBA00022679"/>
    </source>
</evidence>
<gene>
    <name evidence="15" type="ORF">SAMN05216216_10351</name>
</gene>
<keyword evidence="6 13" id="KW-0812">Transmembrane</keyword>
<dbReference type="GO" id="GO:0000155">
    <property type="term" value="F:phosphorelay sensor kinase activity"/>
    <property type="evidence" value="ECO:0007669"/>
    <property type="project" value="InterPro"/>
</dbReference>
<feature type="transmembrane region" description="Helical" evidence="13">
    <location>
        <begin position="151"/>
        <end position="170"/>
    </location>
</feature>
<evidence type="ECO:0000256" key="11">
    <source>
        <dbReference type="ARBA" id="ARBA00023012"/>
    </source>
</evidence>
<keyword evidence="16" id="KW-1185">Reference proteome</keyword>
<keyword evidence="10 13" id="KW-1133">Transmembrane helix</keyword>
<evidence type="ECO:0000313" key="15">
    <source>
        <dbReference type="EMBL" id="SDK41148.1"/>
    </source>
</evidence>
<dbReference type="Proteomes" id="UP000199008">
    <property type="component" value="Unassembled WGS sequence"/>
</dbReference>
<keyword evidence="11" id="KW-0902">Two-component regulatory system</keyword>
<dbReference type="PRINTS" id="PR00344">
    <property type="entry name" value="BCTRLSENSOR"/>
</dbReference>
<dbReference type="AlphaFoldDB" id="A0A1G9BNT3"/>
<evidence type="ECO:0000256" key="8">
    <source>
        <dbReference type="ARBA" id="ARBA00022777"/>
    </source>
</evidence>
<evidence type="ECO:0000256" key="12">
    <source>
        <dbReference type="ARBA" id="ARBA00023136"/>
    </source>
</evidence>
<evidence type="ECO:0000256" key="9">
    <source>
        <dbReference type="ARBA" id="ARBA00022840"/>
    </source>
</evidence>
<proteinExistence type="predicted"/>
<dbReference type="GO" id="GO:0005524">
    <property type="term" value="F:ATP binding"/>
    <property type="evidence" value="ECO:0007669"/>
    <property type="project" value="UniProtKB-KW"/>
</dbReference>
<dbReference type="OrthoDB" id="9786919at2"/>
<dbReference type="GO" id="GO:0005886">
    <property type="term" value="C:plasma membrane"/>
    <property type="evidence" value="ECO:0007669"/>
    <property type="project" value="UniProtKB-SubCell"/>
</dbReference>
<reference evidence="16" key="1">
    <citation type="submission" date="2016-10" db="EMBL/GenBank/DDBJ databases">
        <authorList>
            <person name="Varghese N."/>
            <person name="Submissions S."/>
        </authorList>
    </citation>
    <scope>NUCLEOTIDE SEQUENCE [LARGE SCALE GENOMIC DNA]</scope>
    <source>
        <strain evidence="16">CGMCC 1.8895</strain>
    </source>
</reference>
<dbReference type="InterPro" id="IPR003594">
    <property type="entry name" value="HATPase_dom"/>
</dbReference>
<dbReference type="EMBL" id="FNFY01000003">
    <property type="protein sequence ID" value="SDK41148.1"/>
    <property type="molecule type" value="Genomic_DNA"/>
</dbReference>
<evidence type="ECO:0000256" key="6">
    <source>
        <dbReference type="ARBA" id="ARBA00022692"/>
    </source>
</evidence>
<dbReference type="InterPro" id="IPR005467">
    <property type="entry name" value="His_kinase_dom"/>
</dbReference>
<dbReference type="FunFam" id="1.10.287.130:FF:000001">
    <property type="entry name" value="Two-component sensor histidine kinase"/>
    <property type="match status" value="1"/>
</dbReference>
<evidence type="ECO:0000256" key="2">
    <source>
        <dbReference type="ARBA" id="ARBA00004651"/>
    </source>
</evidence>
<evidence type="ECO:0000256" key="1">
    <source>
        <dbReference type="ARBA" id="ARBA00000085"/>
    </source>
</evidence>
<evidence type="ECO:0000259" key="14">
    <source>
        <dbReference type="PROSITE" id="PS50109"/>
    </source>
</evidence>
<dbReference type="InterPro" id="IPR050428">
    <property type="entry name" value="TCS_sensor_his_kinase"/>
</dbReference>
<feature type="transmembrane region" description="Helical" evidence="13">
    <location>
        <begin position="7"/>
        <end position="30"/>
    </location>
</feature>
<sequence>MKLGTKIQLYITVMSAIVVILINTFVYYSYKNFTLEAEMSQLEGRGINISQEIQNAIGSDANTRAVLQSHLLSDGFITLLNEAGEQELRITTSASYPEDYEGYNTGQYRDVVTYDDIHFVMVSLPVIWENGEVYNLQVYENIEFLYDTFNLLQWILIISTLIILIVIYFLNRIITNIILKPINRLIEKIKETENTSAYTMLEVNNNDTKELRDLSESFNEMMLDLKENDEQQQAFIMNASHELKTPITVIDSYSQMLKRFGKTREDILDESIFAISDEAKRMKYLTEQLLSFSKAAQAKENFRPEKLNLVDMISGIKNRLEPVYGRNIEVHHEADFMFVTADADSLDQLLKIFLDNAYKYSSEDININITKDKEFTRVDIIDRGIGIPEEDLGKIFNRFYRVDKARARKTGGSGLGLSIADELAKMNDIRVSVESTVDEGTTFTLKFEHGKEEQDENR</sequence>
<dbReference type="SMART" id="SM00388">
    <property type="entry name" value="HisKA"/>
    <property type="match status" value="1"/>
</dbReference>
<keyword evidence="7" id="KW-0547">Nucleotide-binding</keyword>
<dbReference type="STRING" id="576118.SAMN05216216_10351"/>
<keyword evidence="12 13" id="KW-0472">Membrane</keyword>
<evidence type="ECO:0000256" key="10">
    <source>
        <dbReference type="ARBA" id="ARBA00022989"/>
    </source>
</evidence>
<keyword evidence="4" id="KW-0597">Phosphoprotein</keyword>
<dbReference type="Gene3D" id="6.10.340.10">
    <property type="match status" value="1"/>
</dbReference>
<organism evidence="15 16">
    <name type="scientific">Lacicoccus qingdaonensis</name>
    <dbReference type="NCBI Taxonomy" id="576118"/>
    <lineage>
        <taxon>Bacteria</taxon>
        <taxon>Bacillati</taxon>
        <taxon>Bacillota</taxon>
        <taxon>Bacilli</taxon>
        <taxon>Bacillales</taxon>
        <taxon>Salinicoccaceae</taxon>
        <taxon>Lacicoccus</taxon>
    </lineage>
</organism>
<name>A0A1G9BNT3_9BACL</name>
<dbReference type="Pfam" id="PF02518">
    <property type="entry name" value="HATPase_c"/>
    <property type="match status" value="1"/>
</dbReference>
<dbReference type="Gene3D" id="3.30.565.10">
    <property type="entry name" value="Histidine kinase-like ATPase, C-terminal domain"/>
    <property type="match status" value="1"/>
</dbReference>
<comment type="catalytic activity">
    <reaction evidence="1">
        <text>ATP + protein L-histidine = ADP + protein N-phospho-L-histidine.</text>
        <dbReference type="EC" id="2.7.13.3"/>
    </reaction>
</comment>
<dbReference type="Gene3D" id="1.10.287.130">
    <property type="match status" value="1"/>
</dbReference>
<dbReference type="SUPFAM" id="SSF55874">
    <property type="entry name" value="ATPase domain of HSP90 chaperone/DNA topoisomerase II/histidine kinase"/>
    <property type="match status" value="1"/>
</dbReference>
<dbReference type="EC" id="2.7.13.3" evidence="3"/>
<evidence type="ECO:0000256" key="3">
    <source>
        <dbReference type="ARBA" id="ARBA00012438"/>
    </source>
</evidence>
<accession>A0A1G9BNT3</accession>
<evidence type="ECO:0000313" key="16">
    <source>
        <dbReference type="Proteomes" id="UP000199008"/>
    </source>
</evidence>
<feature type="domain" description="Histidine kinase" evidence="14">
    <location>
        <begin position="238"/>
        <end position="451"/>
    </location>
</feature>
<dbReference type="InterPro" id="IPR036890">
    <property type="entry name" value="HATPase_C_sf"/>
</dbReference>
<dbReference type="InterPro" id="IPR004358">
    <property type="entry name" value="Sig_transdc_His_kin-like_C"/>
</dbReference>
<keyword evidence="5" id="KW-0808">Transferase</keyword>
<comment type="subcellular location">
    <subcellularLocation>
        <location evidence="2">Cell membrane</location>
        <topology evidence="2">Multi-pass membrane protein</topology>
    </subcellularLocation>
</comment>